<gene>
    <name evidence="1" type="ORF">AMOR_16210</name>
</gene>
<protein>
    <submittedName>
        <fullName evidence="1">Uncharacterized protein</fullName>
    </submittedName>
</protein>
<dbReference type="EMBL" id="AP025591">
    <property type="protein sequence ID" value="BDG02625.1"/>
    <property type="molecule type" value="Genomic_DNA"/>
</dbReference>
<evidence type="ECO:0000313" key="2">
    <source>
        <dbReference type="Proteomes" id="UP001162891"/>
    </source>
</evidence>
<dbReference type="RefSeq" id="WP_248360314.1">
    <property type="nucleotide sequence ID" value="NZ_AP025591.1"/>
</dbReference>
<accession>A0ABN6MSM5</accession>
<dbReference type="Proteomes" id="UP001162891">
    <property type="component" value="Chromosome"/>
</dbReference>
<name>A0ABN6MSM5_9BACT</name>
<proteinExistence type="predicted"/>
<evidence type="ECO:0000313" key="1">
    <source>
        <dbReference type="EMBL" id="BDG02625.1"/>
    </source>
</evidence>
<organism evidence="1 2">
    <name type="scientific">Anaeromyxobacter oryzae</name>
    <dbReference type="NCBI Taxonomy" id="2918170"/>
    <lineage>
        <taxon>Bacteria</taxon>
        <taxon>Pseudomonadati</taxon>
        <taxon>Myxococcota</taxon>
        <taxon>Myxococcia</taxon>
        <taxon>Myxococcales</taxon>
        <taxon>Cystobacterineae</taxon>
        <taxon>Anaeromyxobacteraceae</taxon>
        <taxon>Anaeromyxobacter</taxon>
    </lineage>
</organism>
<sequence>MMRTIDDVVELRRWAEMRGARPCRDASTGRLVLALAGDVCDVCDVDWGEWETTFVLWRCAFVYDDAPGAARYFIGPAEEAHAYVERELAASCARHP</sequence>
<reference evidence="2" key="1">
    <citation type="journal article" date="2022" name="Int. J. Syst. Evol. Microbiol.">
        <title>Anaeromyxobacter oryzae sp. nov., Anaeromyxobacter diazotrophicus sp. nov. and Anaeromyxobacter paludicola sp. nov., isolated from paddy soils.</title>
        <authorList>
            <person name="Itoh H."/>
            <person name="Xu Z."/>
            <person name="Mise K."/>
            <person name="Masuda Y."/>
            <person name="Ushijima N."/>
            <person name="Hayakawa C."/>
            <person name="Shiratori Y."/>
            <person name="Senoo K."/>
        </authorList>
    </citation>
    <scope>NUCLEOTIDE SEQUENCE [LARGE SCALE GENOMIC DNA]</scope>
    <source>
        <strain evidence="2">Red232</strain>
    </source>
</reference>
<keyword evidence="2" id="KW-1185">Reference proteome</keyword>